<sequence>MANAVGKYAAKKMLGKQMDKYRSKDPIDQDPYFTYVLDRRGRKKKVKKQVPDYIPEHDALILAKMRSRSYKLDCSLFNLLGQRFGWSSVIGLAPGFGDAADFALALGLLLMCRNVECGLGTATTIQMMINCIIDLVIGIVPLLGDLLDAYFKANTRNLRLLEKRLDEVYKPKNKEINPGYSPITD</sequence>
<keyword evidence="2" id="KW-1185">Reference proteome</keyword>
<reference evidence="1" key="1">
    <citation type="journal article" date="2020" name="Stud. Mycol.">
        <title>101 Dothideomycetes genomes: a test case for predicting lifestyles and emergence of pathogens.</title>
        <authorList>
            <person name="Haridas S."/>
            <person name="Albert R."/>
            <person name="Binder M."/>
            <person name="Bloem J."/>
            <person name="Labutti K."/>
            <person name="Salamov A."/>
            <person name="Andreopoulos B."/>
            <person name="Baker S."/>
            <person name="Barry K."/>
            <person name="Bills G."/>
            <person name="Bluhm B."/>
            <person name="Cannon C."/>
            <person name="Castanera R."/>
            <person name="Culley D."/>
            <person name="Daum C."/>
            <person name="Ezra D."/>
            <person name="Gonzalez J."/>
            <person name="Henrissat B."/>
            <person name="Kuo A."/>
            <person name="Liang C."/>
            <person name="Lipzen A."/>
            <person name="Lutzoni F."/>
            <person name="Magnuson J."/>
            <person name="Mondo S."/>
            <person name="Nolan M."/>
            <person name="Ohm R."/>
            <person name="Pangilinan J."/>
            <person name="Park H.-J."/>
            <person name="Ramirez L."/>
            <person name="Alfaro M."/>
            <person name="Sun H."/>
            <person name="Tritt A."/>
            <person name="Yoshinaga Y."/>
            <person name="Zwiers L.-H."/>
            <person name="Turgeon B."/>
            <person name="Goodwin S."/>
            <person name="Spatafora J."/>
            <person name="Crous P."/>
            <person name="Grigoriev I."/>
        </authorList>
    </citation>
    <scope>NUCLEOTIDE SEQUENCE</scope>
    <source>
        <strain evidence="1">CBS 121410</strain>
    </source>
</reference>
<accession>A0A9P4LRX3</accession>
<dbReference type="Proteomes" id="UP000799776">
    <property type="component" value="Unassembled WGS sequence"/>
</dbReference>
<protein>
    <submittedName>
        <fullName evidence="1">Uncharacterized protein</fullName>
    </submittedName>
</protein>
<gene>
    <name evidence="1" type="ORF">K490DRAFT_20597</name>
</gene>
<dbReference type="InterPro" id="IPR025187">
    <property type="entry name" value="DUF4112"/>
</dbReference>
<name>A0A9P4LRX3_9PEZI</name>
<dbReference type="OrthoDB" id="2103474at2759"/>
<dbReference type="PANTHER" id="PTHR35519:SF2">
    <property type="entry name" value="PH DOMAIN PROTEIN"/>
    <property type="match status" value="1"/>
</dbReference>
<feature type="non-terminal residue" evidence="1">
    <location>
        <position position="185"/>
    </location>
</feature>
<proteinExistence type="predicted"/>
<evidence type="ECO:0000313" key="2">
    <source>
        <dbReference type="Proteomes" id="UP000799776"/>
    </source>
</evidence>
<organism evidence="1 2">
    <name type="scientific">Saccharata proteae CBS 121410</name>
    <dbReference type="NCBI Taxonomy" id="1314787"/>
    <lineage>
        <taxon>Eukaryota</taxon>
        <taxon>Fungi</taxon>
        <taxon>Dikarya</taxon>
        <taxon>Ascomycota</taxon>
        <taxon>Pezizomycotina</taxon>
        <taxon>Dothideomycetes</taxon>
        <taxon>Dothideomycetes incertae sedis</taxon>
        <taxon>Botryosphaeriales</taxon>
        <taxon>Saccharataceae</taxon>
        <taxon>Saccharata</taxon>
    </lineage>
</organism>
<dbReference type="EMBL" id="ML978749">
    <property type="protein sequence ID" value="KAF2083970.1"/>
    <property type="molecule type" value="Genomic_DNA"/>
</dbReference>
<evidence type="ECO:0000313" key="1">
    <source>
        <dbReference type="EMBL" id="KAF2083970.1"/>
    </source>
</evidence>
<dbReference type="PANTHER" id="PTHR35519">
    <property type="entry name" value="MEMBRANE PROTEINS"/>
    <property type="match status" value="1"/>
</dbReference>
<dbReference type="AlphaFoldDB" id="A0A9P4LRX3"/>
<comment type="caution">
    <text evidence="1">The sequence shown here is derived from an EMBL/GenBank/DDBJ whole genome shotgun (WGS) entry which is preliminary data.</text>
</comment>
<dbReference type="Pfam" id="PF13430">
    <property type="entry name" value="DUF4112"/>
    <property type="match status" value="1"/>
</dbReference>